<dbReference type="OrthoDB" id="75724at2759"/>
<dbReference type="EMBL" id="CAACVS010000686">
    <property type="protein sequence ID" value="VEU45098.1"/>
    <property type="molecule type" value="Genomic_DNA"/>
</dbReference>
<keyword evidence="3" id="KW-1185">Reference proteome</keyword>
<feature type="non-terminal residue" evidence="2">
    <location>
        <position position="341"/>
    </location>
</feature>
<evidence type="ECO:0000313" key="3">
    <source>
        <dbReference type="Proteomes" id="UP000291116"/>
    </source>
</evidence>
<dbReference type="AlphaFoldDB" id="A0A448ZSS8"/>
<feature type="region of interest" description="Disordered" evidence="1">
    <location>
        <begin position="53"/>
        <end position="95"/>
    </location>
</feature>
<evidence type="ECO:0000313" key="2">
    <source>
        <dbReference type="EMBL" id="VEU45098.1"/>
    </source>
</evidence>
<sequence length="341" mass="38161">MPPNSQQQSNANAIFDEMVDSSDENQAYATSHSSKTASDFDTRIHSMGCETYNGKGNINANANVNVNVNETRDRGRRSTKPRRTKESDDLDPSAIIKKYEIQCSNMGSSDQRMLGSHHQLHPQSQQQAAPNTQGLVGEEDADTDSTTSSSTAASAIATATLSEAGSPFASGMDVDEMLSRELLKLSFQDRIANDEEIHGVRCLAPEENPRLLSLALASLEREIERIPYKPAYDKAQAYALVPRFAKTSYVNTDDFRLRFLRCELFDVRKAAVRLIGYLELMVELYGLFALQRRVKLQDFSKEEMQILRSGGFQVFPFRDRSGRRVMCTVGNMGMMFDPTLR</sequence>
<accession>A0A448ZSS8</accession>
<reference evidence="2 3" key="1">
    <citation type="submission" date="2019-01" db="EMBL/GenBank/DDBJ databases">
        <authorList>
            <person name="Ferrante I. M."/>
        </authorList>
    </citation>
    <scope>NUCLEOTIDE SEQUENCE [LARGE SCALE GENOMIC DNA]</scope>
    <source>
        <strain evidence="2 3">B856</strain>
    </source>
</reference>
<organism evidence="2 3">
    <name type="scientific">Pseudo-nitzschia multistriata</name>
    <dbReference type="NCBI Taxonomy" id="183589"/>
    <lineage>
        <taxon>Eukaryota</taxon>
        <taxon>Sar</taxon>
        <taxon>Stramenopiles</taxon>
        <taxon>Ochrophyta</taxon>
        <taxon>Bacillariophyta</taxon>
        <taxon>Bacillariophyceae</taxon>
        <taxon>Bacillariophycidae</taxon>
        <taxon>Bacillariales</taxon>
        <taxon>Bacillariaceae</taxon>
        <taxon>Pseudo-nitzschia</taxon>
    </lineage>
</organism>
<dbReference type="Proteomes" id="UP000291116">
    <property type="component" value="Unassembled WGS sequence"/>
</dbReference>
<feature type="compositionally biased region" description="Basic residues" evidence="1">
    <location>
        <begin position="74"/>
        <end position="83"/>
    </location>
</feature>
<feature type="region of interest" description="Disordered" evidence="1">
    <location>
        <begin position="107"/>
        <end position="151"/>
    </location>
</feature>
<evidence type="ECO:0000256" key="1">
    <source>
        <dbReference type="SAM" id="MobiDB-lite"/>
    </source>
</evidence>
<feature type="region of interest" description="Disordered" evidence="1">
    <location>
        <begin position="1"/>
        <end position="37"/>
    </location>
</feature>
<dbReference type="InterPro" id="IPR036865">
    <property type="entry name" value="CRAL-TRIO_dom_sf"/>
</dbReference>
<dbReference type="Gene3D" id="3.40.525.10">
    <property type="entry name" value="CRAL-TRIO lipid binding domain"/>
    <property type="match status" value="1"/>
</dbReference>
<name>A0A448ZSS8_9STRA</name>
<proteinExistence type="predicted"/>
<feature type="compositionally biased region" description="Polar residues" evidence="1">
    <location>
        <begin position="1"/>
        <end position="12"/>
    </location>
</feature>
<protein>
    <submittedName>
        <fullName evidence="2">Uncharacterized protein</fullName>
    </submittedName>
</protein>
<feature type="compositionally biased region" description="Low complexity" evidence="1">
    <location>
        <begin position="121"/>
        <end position="130"/>
    </location>
</feature>
<gene>
    <name evidence="2" type="ORF">PSNMU_V1.4_AUG-EV-PASAV3_0122490</name>
</gene>
<feature type="compositionally biased region" description="Low complexity" evidence="1">
    <location>
        <begin position="57"/>
        <end position="69"/>
    </location>
</feature>
<feature type="compositionally biased region" description="Polar residues" evidence="1">
    <location>
        <begin position="24"/>
        <end position="37"/>
    </location>
</feature>